<evidence type="ECO:0000313" key="3">
    <source>
        <dbReference type="Proteomes" id="UP001500325"/>
    </source>
</evidence>
<dbReference type="InterPro" id="IPR052907">
    <property type="entry name" value="Beta-lactamase/esterase"/>
</dbReference>
<name>A0ABP8W037_9PSEU</name>
<gene>
    <name evidence="2" type="ORF">GCM10023215_06700</name>
</gene>
<dbReference type="SUPFAM" id="SSF56601">
    <property type="entry name" value="beta-lactamase/transpeptidase-like"/>
    <property type="match status" value="1"/>
</dbReference>
<dbReference type="RefSeq" id="WP_345378239.1">
    <property type="nucleotide sequence ID" value="NZ_BAABIC010000002.1"/>
</dbReference>
<sequence length="359" mass="37598">MTDVQEIVAERAAELVRSGGERGLQVAAYVDGRPVVDVVAGVADPATGRPVEPGTLFYNWSVGKGATATLVHRLVDAGVLGYDTRVSEVWPGFAAHGKDGITVRQALDHSAGVPGLPAGVSVDDVCDWTRMVTALEEAEPWWEPGTAVGYHAYTFGFLNGEIARRASGRELSDLLADLTDAIGFPGEIRFGMADASGLAAPEDAPMPAGMEGFTLPEEMLRAVPMALFPTAALGKDPRILAADIPAGAKVTARALARMYAGWLDGTVVSRERTPAAYTESSSGTDRVYGNPSRWGLGFALGVPWDEQGSPRVFGMAGAGGSWAGADPDRGIAVAVTKNVVSMDFETARVLVTAVLDAVR</sequence>
<dbReference type="PANTHER" id="PTHR43319">
    <property type="entry name" value="BETA-LACTAMASE-RELATED"/>
    <property type="match status" value="1"/>
</dbReference>
<keyword evidence="3" id="KW-1185">Reference proteome</keyword>
<keyword evidence="2" id="KW-0378">Hydrolase</keyword>
<dbReference type="Proteomes" id="UP001500325">
    <property type="component" value="Unassembled WGS sequence"/>
</dbReference>
<comment type="caution">
    <text evidence="2">The sequence shown here is derived from an EMBL/GenBank/DDBJ whole genome shotgun (WGS) entry which is preliminary data.</text>
</comment>
<evidence type="ECO:0000259" key="1">
    <source>
        <dbReference type="Pfam" id="PF00144"/>
    </source>
</evidence>
<evidence type="ECO:0000313" key="2">
    <source>
        <dbReference type="EMBL" id="GAA4676915.1"/>
    </source>
</evidence>
<dbReference type="PANTHER" id="PTHR43319:SF3">
    <property type="entry name" value="BETA-LACTAMASE-RELATED DOMAIN-CONTAINING PROTEIN"/>
    <property type="match status" value="1"/>
</dbReference>
<accession>A0ABP8W037</accession>
<dbReference type="InterPro" id="IPR001466">
    <property type="entry name" value="Beta-lactam-related"/>
</dbReference>
<reference evidence="3" key="1">
    <citation type="journal article" date="2019" name="Int. J. Syst. Evol. Microbiol.">
        <title>The Global Catalogue of Microorganisms (GCM) 10K type strain sequencing project: providing services to taxonomists for standard genome sequencing and annotation.</title>
        <authorList>
            <consortium name="The Broad Institute Genomics Platform"/>
            <consortium name="The Broad Institute Genome Sequencing Center for Infectious Disease"/>
            <person name="Wu L."/>
            <person name="Ma J."/>
        </authorList>
    </citation>
    <scope>NUCLEOTIDE SEQUENCE [LARGE SCALE GENOMIC DNA]</scope>
    <source>
        <strain evidence="3">JCM 18055</strain>
    </source>
</reference>
<proteinExistence type="predicted"/>
<dbReference type="InterPro" id="IPR012338">
    <property type="entry name" value="Beta-lactam/transpept-like"/>
</dbReference>
<dbReference type="Gene3D" id="3.40.710.10">
    <property type="entry name" value="DD-peptidase/beta-lactamase superfamily"/>
    <property type="match status" value="1"/>
</dbReference>
<dbReference type="Pfam" id="PF00144">
    <property type="entry name" value="Beta-lactamase"/>
    <property type="match status" value="1"/>
</dbReference>
<organism evidence="2 3">
    <name type="scientific">Pseudonocardia yuanmonensis</name>
    <dbReference type="NCBI Taxonomy" id="1095914"/>
    <lineage>
        <taxon>Bacteria</taxon>
        <taxon>Bacillati</taxon>
        <taxon>Actinomycetota</taxon>
        <taxon>Actinomycetes</taxon>
        <taxon>Pseudonocardiales</taxon>
        <taxon>Pseudonocardiaceae</taxon>
        <taxon>Pseudonocardia</taxon>
    </lineage>
</organism>
<dbReference type="GO" id="GO:0016787">
    <property type="term" value="F:hydrolase activity"/>
    <property type="evidence" value="ECO:0007669"/>
    <property type="project" value="UniProtKB-KW"/>
</dbReference>
<dbReference type="EMBL" id="BAABIC010000002">
    <property type="protein sequence ID" value="GAA4676915.1"/>
    <property type="molecule type" value="Genomic_DNA"/>
</dbReference>
<feature type="domain" description="Beta-lactamase-related" evidence="1">
    <location>
        <begin position="11"/>
        <end position="345"/>
    </location>
</feature>
<protein>
    <submittedName>
        <fullName evidence="2">Serine hydrolase domain-containing protein</fullName>
    </submittedName>
</protein>